<organism evidence="2 3">
    <name type="scientific">Polarella glacialis</name>
    <name type="common">Dinoflagellate</name>
    <dbReference type="NCBI Taxonomy" id="89957"/>
    <lineage>
        <taxon>Eukaryota</taxon>
        <taxon>Sar</taxon>
        <taxon>Alveolata</taxon>
        <taxon>Dinophyceae</taxon>
        <taxon>Suessiales</taxon>
        <taxon>Suessiaceae</taxon>
        <taxon>Polarella</taxon>
    </lineage>
</organism>
<proteinExistence type="predicted"/>
<dbReference type="Proteomes" id="UP000654075">
    <property type="component" value="Unassembled WGS sequence"/>
</dbReference>
<protein>
    <submittedName>
        <fullName evidence="2">Uncharacterized protein</fullName>
    </submittedName>
</protein>
<evidence type="ECO:0000313" key="2">
    <source>
        <dbReference type="EMBL" id="CAE8643664.1"/>
    </source>
</evidence>
<gene>
    <name evidence="2" type="ORF">PGLA1383_LOCUS57977</name>
</gene>
<dbReference type="AlphaFoldDB" id="A0A813I1Z4"/>
<dbReference type="EMBL" id="CAJNNV010033411">
    <property type="protein sequence ID" value="CAE8643664.1"/>
    <property type="molecule type" value="Genomic_DNA"/>
</dbReference>
<keyword evidence="3" id="KW-1185">Reference proteome</keyword>
<name>A0A813I1Z4_POLGL</name>
<reference evidence="2" key="1">
    <citation type="submission" date="2021-02" db="EMBL/GenBank/DDBJ databases">
        <authorList>
            <person name="Dougan E. K."/>
            <person name="Rhodes N."/>
            <person name="Thang M."/>
            <person name="Chan C."/>
        </authorList>
    </citation>
    <scope>NUCLEOTIDE SEQUENCE</scope>
</reference>
<evidence type="ECO:0000256" key="1">
    <source>
        <dbReference type="SAM" id="MobiDB-lite"/>
    </source>
</evidence>
<feature type="region of interest" description="Disordered" evidence="1">
    <location>
        <begin position="36"/>
        <end position="55"/>
    </location>
</feature>
<accession>A0A813I1Z4</accession>
<evidence type="ECO:0000313" key="3">
    <source>
        <dbReference type="Proteomes" id="UP000654075"/>
    </source>
</evidence>
<comment type="caution">
    <text evidence="2">The sequence shown here is derived from an EMBL/GenBank/DDBJ whole genome shotgun (WGS) entry which is preliminary data.</text>
</comment>
<sequence length="121" mass="13019">MTSAGASSHTCKRILPFSYKDFLSRVSDVPQEVSSCGLADADSSSSGGSSPEASAIKVAGQDVEVWNDPLFAQLRAQHVVDSSFLERPLHRIKTFGKGGSPLELLPRSSEMIRTDRAPELL</sequence>